<feature type="transmembrane region" description="Helical" evidence="8">
    <location>
        <begin position="358"/>
        <end position="376"/>
    </location>
</feature>
<reference evidence="10" key="1">
    <citation type="journal article" date="2019" name="Int. J. Syst. Evol. Microbiol.">
        <title>The Global Catalogue of Microorganisms (GCM) 10K type strain sequencing project: providing services to taxonomists for standard genome sequencing and annotation.</title>
        <authorList>
            <consortium name="The Broad Institute Genomics Platform"/>
            <consortium name="The Broad Institute Genome Sequencing Center for Infectious Disease"/>
            <person name="Wu L."/>
            <person name="Ma J."/>
        </authorList>
    </citation>
    <scope>NUCLEOTIDE SEQUENCE [LARGE SCALE GENOMIC DNA]</scope>
    <source>
        <strain evidence="10">JCM 14545</strain>
    </source>
</reference>
<sequence length="489" mass="50357">MRRGDQPRWLGFCGSALLATATVAGSLGTPRWFTGSAALPLAVGVGGMGLVVLAWALLGRLVLASGDIAPGPRALRSTFLLWAAPLLVVPPLFSGDAHSYLAQGEIAARGLDPYAVGPNEGLGAAAKLTQSVSGYWRDAPSPYGPLFSGIQRLIAQLAGEQQAAAILLHRLIALAGVALLLWAVPRLAARAGVSAGVPLWLGVLNPLVLWHFVAGVHNDALMLGLMAAGTAIALSAVDETVQWWRLSLGVVVIALGADVKVPAVVALAVVGTALARRMGGRLWHLVLAGGAMVAAVAVVSAVVSAITGLGFGWLGTLGTSSQLNSWMAPTNWLGFLGGGIGSLFGLHLTQPTIGAGRIIGYAVIVCGLAVLIHRQLRGRIGDLQALGLMFAVVVVFGPVVQPWYLLWAVVPLAVCLPACRARTVLIGLVGVFAVLLPPLGGEAGELVLGYLGGLLILAVAAFAAHRSQPFRLAGPEPSRELQETRSARG</sequence>
<gene>
    <name evidence="9" type="primary">mptB_5</name>
    <name evidence="9" type="ORF">GCM10009754_79110</name>
</gene>
<comment type="subcellular location">
    <subcellularLocation>
        <location evidence="1">Membrane</location>
        <topology evidence="1">Multi-pass membrane protein</topology>
    </subcellularLocation>
</comment>
<dbReference type="Proteomes" id="UP001501116">
    <property type="component" value="Unassembled WGS sequence"/>
</dbReference>
<comment type="caution">
    <text evidence="9">The sequence shown here is derived from an EMBL/GenBank/DDBJ whole genome shotgun (WGS) entry which is preliminary data.</text>
</comment>
<dbReference type="InterPro" id="IPR049829">
    <property type="entry name" value="MptA/B-like"/>
</dbReference>
<evidence type="ECO:0000256" key="7">
    <source>
        <dbReference type="ARBA" id="ARBA00043987"/>
    </source>
</evidence>
<name>A0ABP5DZR9_9PSEU</name>
<proteinExistence type="inferred from homology"/>
<evidence type="ECO:0000256" key="6">
    <source>
        <dbReference type="ARBA" id="ARBA00023136"/>
    </source>
</evidence>
<evidence type="ECO:0000256" key="4">
    <source>
        <dbReference type="ARBA" id="ARBA00022692"/>
    </source>
</evidence>
<keyword evidence="6 8" id="KW-0472">Membrane</keyword>
<keyword evidence="3" id="KW-0808">Transferase</keyword>
<keyword evidence="4 8" id="KW-0812">Transmembrane</keyword>
<keyword evidence="10" id="KW-1185">Reference proteome</keyword>
<keyword evidence="5 8" id="KW-1133">Transmembrane helix</keyword>
<accession>A0ABP5DZR9</accession>
<evidence type="ECO:0000256" key="2">
    <source>
        <dbReference type="ARBA" id="ARBA00022676"/>
    </source>
</evidence>
<evidence type="ECO:0000256" key="3">
    <source>
        <dbReference type="ARBA" id="ARBA00022679"/>
    </source>
</evidence>
<dbReference type="GO" id="GO:0016757">
    <property type="term" value="F:glycosyltransferase activity"/>
    <property type="evidence" value="ECO:0007669"/>
    <property type="project" value="UniProtKB-KW"/>
</dbReference>
<organism evidence="9 10">
    <name type="scientific">Amycolatopsis minnesotensis</name>
    <dbReference type="NCBI Taxonomy" id="337894"/>
    <lineage>
        <taxon>Bacteria</taxon>
        <taxon>Bacillati</taxon>
        <taxon>Actinomycetota</taxon>
        <taxon>Actinomycetes</taxon>
        <taxon>Pseudonocardiales</taxon>
        <taxon>Pseudonocardiaceae</taxon>
        <taxon>Amycolatopsis</taxon>
    </lineage>
</organism>
<dbReference type="NCBIfam" id="NF038066">
    <property type="entry name" value="MptB"/>
    <property type="match status" value="1"/>
</dbReference>
<evidence type="ECO:0000256" key="8">
    <source>
        <dbReference type="SAM" id="Phobius"/>
    </source>
</evidence>
<evidence type="ECO:0000256" key="1">
    <source>
        <dbReference type="ARBA" id="ARBA00004141"/>
    </source>
</evidence>
<comment type="similarity">
    <text evidence="7">Belongs to the MptA/B family.</text>
</comment>
<feature type="transmembrane region" description="Helical" evidence="8">
    <location>
        <begin position="326"/>
        <end position="346"/>
    </location>
</feature>
<feature type="transmembrane region" description="Helical" evidence="8">
    <location>
        <begin position="167"/>
        <end position="185"/>
    </location>
</feature>
<evidence type="ECO:0000256" key="5">
    <source>
        <dbReference type="ARBA" id="ARBA00022989"/>
    </source>
</evidence>
<feature type="transmembrane region" description="Helical" evidence="8">
    <location>
        <begin position="446"/>
        <end position="464"/>
    </location>
</feature>
<dbReference type="EMBL" id="BAAANN010000051">
    <property type="protein sequence ID" value="GAA1989064.1"/>
    <property type="molecule type" value="Genomic_DNA"/>
</dbReference>
<evidence type="ECO:0000313" key="9">
    <source>
        <dbReference type="EMBL" id="GAA1989064.1"/>
    </source>
</evidence>
<feature type="transmembrane region" description="Helical" evidence="8">
    <location>
        <begin position="36"/>
        <end position="58"/>
    </location>
</feature>
<feature type="transmembrane region" description="Helical" evidence="8">
    <location>
        <begin position="191"/>
        <end position="213"/>
    </location>
</feature>
<feature type="transmembrane region" description="Helical" evidence="8">
    <location>
        <begin position="282"/>
        <end position="306"/>
    </location>
</feature>
<feature type="transmembrane region" description="Helical" evidence="8">
    <location>
        <begin position="388"/>
        <end position="416"/>
    </location>
</feature>
<keyword evidence="2 9" id="KW-0328">Glycosyltransferase</keyword>
<dbReference type="RefSeq" id="WP_344430654.1">
    <property type="nucleotide sequence ID" value="NZ_BAAANN010000051.1"/>
</dbReference>
<feature type="transmembrane region" description="Helical" evidence="8">
    <location>
        <begin position="423"/>
        <end position="440"/>
    </location>
</feature>
<feature type="transmembrane region" description="Helical" evidence="8">
    <location>
        <begin position="243"/>
        <end position="270"/>
    </location>
</feature>
<protein>
    <submittedName>
        <fullName evidence="9">Polyprenol phosphomannose-dependent alpha 1,6 mannosyltransferase MptB</fullName>
    </submittedName>
</protein>
<evidence type="ECO:0000313" key="10">
    <source>
        <dbReference type="Proteomes" id="UP001501116"/>
    </source>
</evidence>
<dbReference type="Pfam" id="PF26314">
    <property type="entry name" value="MptA_B_family"/>
    <property type="match status" value="1"/>
</dbReference>